<evidence type="ECO:0000313" key="2">
    <source>
        <dbReference type="Proteomes" id="UP000318053"/>
    </source>
</evidence>
<protein>
    <submittedName>
        <fullName evidence="1">Uncharacterized protein</fullName>
    </submittedName>
</protein>
<sequence>MKRTILTLTMVLASSVCSQSYGFDLLDRMLGMKGSGNSGSCCEAPCDDTTFCEPACGCEATDCGLTSCEPACGCETKKECCLTGLFDHGSNECGCESACEAPCYEPACEPACGCEAKKECCLSGIFDHGSDCCEPACGCETVCAEPCCDGGSCGSKKDCCGGLLSKLFSKKSNGCCDTTPCEVACGCETVCEAPSCDSCCGGSKKKCGLLSKMFGKLKCGKKNDCCDSGCDSYGSADCGCGAPAAVPYAAPVQTPAVESDPMPPAPIVDPSASISRNRRVIQASASYAR</sequence>
<gene>
    <name evidence="1" type="ORF">CA85_27210</name>
</gene>
<dbReference type="EMBL" id="SJPK01000005">
    <property type="protein sequence ID" value="TWT66624.1"/>
    <property type="molecule type" value="Genomic_DNA"/>
</dbReference>
<reference evidence="1 2" key="1">
    <citation type="submission" date="2019-02" db="EMBL/GenBank/DDBJ databases">
        <title>Deep-cultivation of Planctomycetes and their phenomic and genomic characterization uncovers novel biology.</title>
        <authorList>
            <person name="Wiegand S."/>
            <person name="Jogler M."/>
            <person name="Boedeker C."/>
            <person name="Pinto D."/>
            <person name="Vollmers J."/>
            <person name="Rivas-Marin E."/>
            <person name="Kohn T."/>
            <person name="Peeters S.H."/>
            <person name="Heuer A."/>
            <person name="Rast P."/>
            <person name="Oberbeckmann S."/>
            <person name="Bunk B."/>
            <person name="Jeske O."/>
            <person name="Meyerdierks A."/>
            <person name="Storesund J.E."/>
            <person name="Kallscheuer N."/>
            <person name="Luecker S."/>
            <person name="Lage O.M."/>
            <person name="Pohl T."/>
            <person name="Merkel B.J."/>
            <person name="Hornburger P."/>
            <person name="Mueller R.-W."/>
            <person name="Bruemmer F."/>
            <person name="Labrenz M."/>
            <person name="Spormann A.M."/>
            <person name="Op Den Camp H."/>
            <person name="Overmann J."/>
            <person name="Amann R."/>
            <person name="Jetten M.S.M."/>
            <person name="Mascher T."/>
            <person name="Medema M.H."/>
            <person name="Devos D.P."/>
            <person name="Kaster A.-K."/>
            <person name="Ovreas L."/>
            <person name="Rohde M."/>
            <person name="Galperin M.Y."/>
            <person name="Jogler C."/>
        </authorList>
    </citation>
    <scope>NUCLEOTIDE SEQUENCE [LARGE SCALE GENOMIC DNA]</scope>
    <source>
        <strain evidence="1 2">CA85</strain>
    </source>
</reference>
<dbReference type="Proteomes" id="UP000318053">
    <property type="component" value="Unassembled WGS sequence"/>
</dbReference>
<proteinExistence type="predicted"/>
<keyword evidence="2" id="KW-1185">Reference proteome</keyword>
<accession>A0A5C5XUP5</accession>
<dbReference type="AlphaFoldDB" id="A0A5C5XUP5"/>
<evidence type="ECO:0000313" key="1">
    <source>
        <dbReference type="EMBL" id="TWT66624.1"/>
    </source>
</evidence>
<organism evidence="1 2">
    <name type="scientific">Allorhodopirellula solitaria</name>
    <dbReference type="NCBI Taxonomy" id="2527987"/>
    <lineage>
        <taxon>Bacteria</taxon>
        <taxon>Pseudomonadati</taxon>
        <taxon>Planctomycetota</taxon>
        <taxon>Planctomycetia</taxon>
        <taxon>Pirellulales</taxon>
        <taxon>Pirellulaceae</taxon>
        <taxon>Allorhodopirellula</taxon>
    </lineage>
</organism>
<name>A0A5C5XUP5_9BACT</name>
<dbReference type="OrthoDB" id="292821at2"/>
<comment type="caution">
    <text evidence="1">The sequence shown here is derived from an EMBL/GenBank/DDBJ whole genome shotgun (WGS) entry which is preliminary data.</text>
</comment>